<dbReference type="Gene3D" id="3.40.50.300">
    <property type="entry name" value="P-loop containing nucleotide triphosphate hydrolases"/>
    <property type="match status" value="2"/>
</dbReference>
<protein>
    <submittedName>
        <fullName evidence="2">DUF87 domain-containing protein</fullName>
    </submittedName>
</protein>
<reference evidence="2" key="1">
    <citation type="submission" date="2022-03" db="EMBL/GenBank/DDBJ databases">
        <title>Identification of a novel bacterium isolated from mangrove sediments.</title>
        <authorList>
            <person name="Pan X."/>
        </authorList>
    </citation>
    <scope>NUCLEOTIDE SEQUENCE</scope>
    <source>
        <strain evidence="2">B2580</strain>
    </source>
</reference>
<dbReference type="EMBL" id="JALHLE010000011">
    <property type="protein sequence ID" value="MCJ2178704.1"/>
    <property type="molecule type" value="Genomic_DNA"/>
</dbReference>
<keyword evidence="3" id="KW-1185">Reference proteome</keyword>
<comment type="caution">
    <text evidence="2">The sequence shown here is derived from an EMBL/GenBank/DDBJ whole genome shotgun (WGS) entry which is preliminary data.</text>
</comment>
<dbReference type="PANTHER" id="PTHR42957:SF1">
    <property type="entry name" value="HELICASE MJ1565-RELATED"/>
    <property type="match status" value="1"/>
</dbReference>
<dbReference type="InterPro" id="IPR008571">
    <property type="entry name" value="HerA-like"/>
</dbReference>
<name>A0ABT0B1A4_9SPHN</name>
<sequence>MNGEGKLGDVMPNASVEQTVLGTVLDVNGECATCVLKIDVLRQLRGEGGAQVQPASIGCYVKIGVGEQWLIGSISDMSAIRSNSHLVSVVVDLLGEGHRGADGGLSDFQRGVTNFPLAGDDIYPASNKDLACIFSTNNEPHIEIGTVHPTTDVRASLLYDKMLSRHFAVLGSTGSGKSTLVSLILHRIMEAAPEGHIVVIDPHGEYAAAFAETGQVYNVDNLELPYWMMNLEEHCEAFIPETEANREVDINVMAKCLLAARLRTSVVEGFGEITVDSPVPYSEGDLVDALVDEMGRLERQAELQTYMRLKLNIEQYFSDPRYRFMFDDSLRQKSMTEFLKTLLRMPGDGKPISILDLSGAPSQIVKVVVSLLSRIILDFAIWTPSHSRAPMLFVCEEAQRYLPAVHPDKAMSAERQLERIAREGRKYGVALGIITQRPSELSTTALSQCGTIISLRLTNSYDQAQVQATLPEASRSLAQVLPALKNRECIIAGEGARVPARIRIDDVDLGIRPASNDPQFSKLWRHPIEGDEALEEVVQRWRAGR</sequence>
<organism evidence="2 3">
    <name type="scientific">Novosphingobium album</name>
    <name type="common">ex Hu et al. 2023</name>
    <dbReference type="NCBI Taxonomy" id="2930093"/>
    <lineage>
        <taxon>Bacteria</taxon>
        <taxon>Pseudomonadati</taxon>
        <taxon>Pseudomonadota</taxon>
        <taxon>Alphaproteobacteria</taxon>
        <taxon>Sphingomonadales</taxon>
        <taxon>Sphingomonadaceae</taxon>
        <taxon>Novosphingobium</taxon>
    </lineage>
</organism>
<dbReference type="InterPro" id="IPR002789">
    <property type="entry name" value="HerA_central"/>
</dbReference>
<dbReference type="InterPro" id="IPR027417">
    <property type="entry name" value="P-loop_NTPase"/>
</dbReference>
<evidence type="ECO:0000313" key="3">
    <source>
        <dbReference type="Proteomes" id="UP001162880"/>
    </source>
</evidence>
<evidence type="ECO:0000313" key="2">
    <source>
        <dbReference type="EMBL" id="MCJ2178704.1"/>
    </source>
</evidence>
<dbReference type="Pfam" id="PF01935">
    <property type="entry name" value="DUF87"/>
    <property type="match status" value="1"/>
</dbReference>
<dbReference type="PANTHER" id="PTHR42957">
    <property type="entry name" value="HELICASE MJ1565-RELATED"/>
    <property type="match status" value="1"/>
</dbReference>
<proteinExistence type="predicted"/>
<dbReference type="SUPFAM" id="SSF52540">
    <property type="entry name" value="P-loop containing nucleoside triphosphate hydrolases"/>
    <property type="match status" value="1"/>
</dbReference>
<dbReference type="Proteomes" id="UP001162880">
    <property type="component" value="Unassembled WGS sequence"/>
</dbReference>
<feature type="domain" description="Helicase HerA central" evidence="1">
    <location>
        <begin position="142"/>
        <end position="375"/>
    </location>
</feature>
<dbReference type="RefSeq" id="WP_243992998.1">
    <property type="nucleotide sequence ID" value="NZ_JALHLE010000011.1"/>
</dbReference>
<accession>A0ABT0B1A4</accession>
<evidence type="ECO:0000259" key="1">
    <source>
        <dbReference type="Pfam" id="PF01935"/>
    </source>
</evidence>
<gene>
    <name evidence="2" type="ORF">MTR64_09020</name>
</gene>